<evidence type="ECO:0000256" key="4">
    <source>
        <dbReference type="ARBA" id="ARBA00022695"/>
    </source>
</evidence>
<dbReference type="PANTHER" id="PTHR11669">
    <property type="entry name" value="REPLICATION FACTOR C / DNA POLYMERASE III GAMMA-TAU SUBUNIT"/>
    <property type="match status" value="1"/>
</dbReference>
<dbReference type="SUPFAM" id="SSF52540">
    <property type="entry name" value="P-loop containing nucleoside triphosphate hydrolases"/>
    <property type="match status" value="1"/>
</dbReference>
<evidence type="ECO:0000256" key="6">
    <source>
        <dbReference type="ARBA" id="ARBA00022932"/>
    </source>
</evidence>
<evidence type="ECO:0000313" key="9">
    <source>
        <dbReference type="EMBL" id="MBD8507269.1"/>
    </source>
</evidence>
<dbReference type="NCBIfam" id="TIGR00678">
    <property type="entry name" value="holB"/>
    <property type="match status" value="1"/>
</dbReference>
<dbReference type="GO" id="GO:0003887">
    <property type="term" value="F:DNA-directed DNA polymerase activity"/>
    <property type="evidence" value="ECO:0007669"/>
    <property type="project" value="UniProtKB-KW"/>
</dbReference>
<dbReference type="Pfam" id="PF09115">
    <property type="entry name" value="DNApol3-delta_C"/>
    <property type="match status" value="1"/>
</dbReference>
<evidence type="ECO:0000259" key="8">
    <source>
        <dbReference type="SMART" id="SM00382"/>
    </source>
</evidence>
<evidence type="ECO:0000256" key="7">
    <source>
        <dbReference type="ARBA" id="ARBA00049244"/>
    </source>
</evidence>
<feature type="domain" description="AAA+ ATPase" evidence="8">
    <location>
        <begin position="40"/>
        <end position="183"/>
    </location>
</feature>
<dbReference type="InterPro" id="IPR015199">
    <property type="entry name" value="DNA_pol_III_delta_C"/>
</dbReference>
<organism evidence="9 10">
    <name type="scientific">Lolliginicoccus lacisalsi</name>
    <dbReference type="NCBI Taxonomy" id="2742202"/>
    <lineage>
        <taxon>Bacteria</taxon>
        <taxon>Bacillati</taxon>
        <taxon>Actinomycetota</taxon>
        <taxon>Actinomycetes</taxon>
        <taxon>Mycobacteriales</taxon>
        <taxon>Hoyosellaceae</taxon>
        <taxon>Lolliginicoccus</taxon>
    </lineage>
</organism>
<keyword evidence="10" id="KW-1185">Reference proteome</keyword>
<keyword evidence="6" id="KW-0239">DNA-directed DNA polymerase</keyword>
<dbReference type="RefSeq" id="WP_192039716.1">
    <property type="nucleotide sequence ID" value="NZ_JACYWE010000007.1"/>
</dbReference>
<dbReference type="GO" id="GO:0003677">
    <property type="term" value="F:DNA binding"/>
    <property type="evidence" value="ECO:0007669"/>
    <property type="project" value="InterPro"/>
</dbReference>
<comment type="caution">
    <text evidence="9">The sequence shown here is derived from an EMBL/GenBank/DDBJ whole genome shotgun (WGS) entry which is preliminary data.</text>
</comment>
<gene>
    <name evidence="9" type="ORF">HT102_12315</name>
</gene>
<dbReference type="NCBIfam" id="NF005926">
    <property type="entry name" value="PRK07940.1"/>
    <property type="match status" value="1"/>
</dbReference>
<keyword evidence="4 9" id="KW-0548">Nucleotidyltransferase</keyword>
<dbReference type="InterPro" id="IPR050238">
    <property type="entry name" value="DNA_Rep/Repair_Clamp_Loader"/>
</dbReference>
<dbReference type="Pfam" id="PF13177">
    <property type="entry name" value="DNA_pol3_delta2"/>
    <property type="match status" value="1"/>
</dbReference>
<dbReference type="EC" id="2.7.7.7" evidence="1"/>
<dbReference type="Gene3D" id="3.40.50.300">
    <property type="entry name" value="P-loop containing nucleotide triphosphate hydrolases"/>
    <property type="match status" value="1"/>
</dbReference>
<dbReference type="SMART" id="SM00382">
    <property type="entry name" value="AAA"/>
    <property type="match status" value="1"/>
</dbReference>
<evidence type="ECO:0000313" key="10">
    <source>
        <dbReference type="Proteomes" id="UP000642993"/>
    </source>
</evidence>
<dbReference type="InterPro" id="IPR003593">
    <property type="entry name" value="AAA+_ATPase"/>
</dbReference>
<protein>
    <recommendedName>
        <fullName evidence="2">DNA polymerase III subunit delta'</fullName>
        <ecNumber evidence="1">2.7.7.7</ecNumber>
    </recommendedName>
</protein>
<evidence type="ECO:0000256" key="1">
    <source>
        <dbReference type="ARBA" id="ARBA00012417"/>
    </source>
</evidence>
<keyword evidence="3 9" id="KW-0808">Transferase</keyword>
<dbReference type="InterPro" id="IPR027417">
    <property type="entry name" value="P-loop_NTPase"/>
</dbReference>
<evidence type="ECO:0000256" key="3">
    <source>
        <dbReference type="ARBA" id="ARBA00022679"/>
    </source>
</evidence>
<dbReference type="PANTHER" id="PTHR11669:SF8">
    <property type="entry name" value="DNA POLYMERASE III SUBUNIT DELTA"/>
    <property type="match status" value="1"/>
</dbReference>
<dbReference type="GO" id="GO:0008408">
    <property type="term" value="F:3'-5' exonuclease activity"/>
    <property type="evidence" value="ECO:0007669"/>
    <property type="project" value="InterPro"/>
</dbReference>
<accession>A0A927JDJ6</accession>
<dbReference type="GO" id="GO:0009360">
    <property type="term" value="C:DNA polymerase III complex"/>
    <property type="evidence" value="ECO:0007669"/>
    <property type="project" value="InterPro"/>
</dbReference>
<comment type="catalytic activity">
    <reaction evidence="7">
        <text>DNA(n) + a 2'-deoxyribonucleoside 5'-triphosphate = DNA(n+1) + diphosphate</text>
        <dbReference type="Rhea" id="RHEA:22508"/>
        <dbReference type="Rhea" id="RHEA-COMP:17339"/>
        <dbReference type="Rhea" id="RHEA-COMP:17340"/>
        <dbReference type="ChEBI" id="CHEBI:33019"/>
        <dbReference type="ChEBI" id="CHEBI:61560"/>
        <dbReference type="ChEBI" id="CHEBI:173112"/>
        <dbReference type="EC" id="2.7.7.7"/>
    </reaction>
</comment>
<evidence type="ECO:0000256" key="5">
    <source>
        <dbReference type="ARBA" id="ARBA00022705"/>
    </source>
</evidence>
<name>A0A927JDJ6_9ACTN</name>
<dbReference type="AlphaFoldDB" id="A0A927JDJ6"/>
<keyword evidence="5" id="KW-0235">DNA replication</keyword>
<dbReference type="GO" id="GO:0006261">
    <property type="term" value="P:DNA-templated DNA replication"/>
    <property type="evidence" value="ECO:0007669"/>
    <property type="project" value="TreeGrafter"/>
</dbReference>
<proteinExistence type="predicted"/>
<reference evidence="9" key="1">
    <citation type="submission" date="2020-09" db="EMBL/GenBank/DDBJ databases">
        <title>Hoyosella lacisalsi sp. nov., a halotolerant actinobacterium isolated from soil of Lake Gudzhirganskoe.</title>
        <authorList>
            <person name="Yang Q."/>
            <person name="Guo P.Y."/>
            <person name="Liu S.W."/>
            <person name="Li F.N."/>
            <person name="Sun C.H."/>
        </authorList>
    </citation>
    <scope>NUCLEOTIDE SEQUENCE</scope>
    <source>
        <strain evidence="9">G463</strain>
    </source>
</reference>
<dbReference type="Proteomes" id="UP000642993">
    <property type="component" value="Unassembled WGS sequence"/>
</dbReference>
<sequence length="403" mass="42560">MAAVFDKLLGQDHAIRELLAASTDARRSTRGSASIEHSAMTHAWLFTGPPGSGRSIAALCLAAALQCTSPDGPGCGHCAGCTSTLGGNHPDVRRIIPEGLSIATADMRAIVRTAARRPSVGAWHVIIIEDADRLTEGAANALLKMVEEPPSHTVFMLCAPSPDPHDIAVTLRSRCRHITLTTPSTTAIAHALEARDHLDAETAHWAAAISAGHIGRARRLATDEQARSRRATVLAMPPTLDRPAAAINAADTLLATATEDAKTLTAEIDTRETEELRTALGAGGTGKGAAGALRGSAGALKDLERKQKSRATRAIRDALDRALIDLAGYYRDALLASLGTTASPIHPDKSDDITQIARSTRPETLLNCIDAILHCRDTLATNTKPELAITAMLTTISEHMRRG</sequence>
<dbReference type="InterPro" id="IPR004622">
    <property type="entry name" value="DNA_pol_HolB"/>
</dbReference>
<evidence type="ECO:0000256" key="2">
    <source>
        <dbReference type="ARBA" id="ARBA00014363"/>
    </source>
</evidence>
<dbReference type="EMBL" id="JACYWE010000007">
    <property type="protein sequence ID" value="MBD8507269.1"/>
    <property type="molecule type" value="Genomic_DNA"/>
</dbReference>